<reference evidence="1 2" key="1">
    <citation type="submission" date="2020-04" db="EMBL/GenBank/DDBJ databases">
        <title>FDA dAtabase for Regulatory Grade micrObial Sequences (FDA-ARGOS): Supporting development and validation of Infectious Disease Dx tests.</title>
        <authorList>
            <person name="Sciortino C."/>
            <person name="Tallon L."/>
            <person name="Sadzewicz L."/>
            <person name="Vavikolanu K."/>
            <person name="Mehta A."/>
            <person name="Aluvathingal J."/>
            <person name="Nadendla S."/>
            <person name="Nandy P."/>
            <person name="Geyer C."/>
            <person name="Yan Y."/>
            <person name="Sichtig H."/>
        </authorList>
    </citation>
    <scope>NUCLEOTIDE SEQUENCE [LARGE SCALE GENOMIC DNA]</scope>
    <source>
        <strain evidence="1 2">FDAARGOS_633</strain>
    </source>
</reference>
<accession>A0A6H0ZLI4</accession>
<name>A0A6H0ZLI4_9HYPH</name>
<proteinExistence type="predicted"/>
<dbReference type="AlphaFoldDB" id="A0A6H0ZLI4"/>
<dbReference type="EMBL" id="CP050898">
    <property type="protein sequence ID" value="QIX20864.1"/>
    <property type="molecule type" value="Genomic_DNA"/>
</dbReference>
<organism evidence="1 2">
    <name type="scientific">Agrobacterium pusense</name>
    <dbReference type="NCBI Taxonomy" id="648995"/>
    <lineage>
        <taxon>Bacteria</taxon>
        <taxon>Pseudomonadati</taxon>
        <taxon>Pseudomonadota</taxon>
        <taxon>Alphaproteobacteria</taxon>
        <taxon>Hyphomicrobiales</taxon>
        <taxon>Rhizobiaceae</taxon>
        <taxon>Rhizobium/Agrobacterium group</taxon>
        <taxon>Agrobacterium</taxon>
    </lineage>
</organism>
<dbReference type="RefSeq" id="WP_037092959.1">
    <property type="nucleotide sequence ID" value="NZ_CP050898.1"/>
</dbReference>
<evidence type="ECO:0000313" key="1">
    <source>
        <dbReference type="EMBL" id="QIX20864.1"/>
    </source>
</evidence>
<sequence length="69" mass="7872">MEKDVAKSIIELSISIDTILGQMFECIEKISDEKIKFALYKSANDLMGYIARDIIFPLIEIHPELNPES</sequence>
<dbReference type="Proteomes" id="UP000500870">
    <property type="component" value="Chromosome 1"/>
</dbReference>
<gene>
    <name evidence="1" type="ORF">FOB41_06835</name>
</gene>
<evidence type="ECO:0000313" key="2">
    <source>
        <dbReference type="Proteomes" id="UP000500870"/>
    </source>
</evidence>
<protein>
    <submittedName>
        <fullName evidence="1">Uncharacterized protein</fullName>
    </submittedName>
</protein>